<feature type="transmembrane region" description="Helical" evidence="7">
    <location>
        <begin position="498"/>
        <end position="519"/>
    </location>
</feature>
<keyword evidence="5 7" id="KW-1133">Transmembrane helix</keyword>
<evidence type="ECO:0000313" key="9">
    <source>
        <dbReference type="EMBL" id="CAD7283993.1"/>
    </source>
</evidence>
<dbReference type="PANTHER" id="PTHR24093:SF369">
    <property type="entry name" value="CALCIUM-TRANSPORTING ATPASE"/>
    <property type="match status" value="1"/>
</dbReference>
<dbReference type="SUPFAM" id="SSF81660">
    <property type="entry name" value="Metal cation-transporting ATPase, ATP-binding domain N"/>
    <property type="match status" value="1"/>
</dbReference>
<feature type="transmembrane region" description="Helical" evidence="7">
    <location>
        <begin position="426"/>
        <end position="447"/>
    </location>
</feature>
<evidence type="ECO:0000256" key="5">
    <source>
        <dbReference type="ARBA" id="ARBA00022989"/>
    </source>
</evidence>
<accession>A0A7R9GJX7</accession>
<dbReference type="Gene3D" id="3.40.50.1000">
    <property type="entry name" value="HAD superfamily/HAD-like"/>
    <property type="match status" value="1"/>
</dbReference>
<dbReference type="InterPro" id="IPR001757">
    <property type="entry name" value="P_typ_ATPase"/>
</dbReference>
<dbReference type="NCBIfam" id="TIGR01494">
    <property type="entry name" value="ATPase_P-type"/>
    <property type="match status" value="1"/>
</dbReference>
<dbReference type="GO" id="GO:0005524">
    <property type="term" value="F:ATP binding"/>
    <property type="evidence" value="ECO:0007669"/>
    <property type="project" value="InterPro"/>
</dbReference>
<sequence>MRYLPRPIDLRHMEQFISFFITGVTILVVAVPEGLPLATGTLTTNRMEVVAIYVESNFIAPIKGKVSNKISKSVRKLLVDSIALNSSYTSMIVPSEIPGGPPSFMGNMTECALLGLAKELGADYKAIRSAVPDTSFTHVLTFNSDRKSMTTMVRSELVGYKPGHYVIHTKGASEIVLKHCERVLVADGNEEIISPETLASINKIISTMAANALRTIGLSFKILPDTADLEDDSATLESQTLIAICGIEDPVREEVPAAVAACQRAGITVRMLTGDNLNTAKSIATQCGILSSDESDVLAMEGTEFNKKIKDPDSGQVIQSQLDKIWPKLRVLARCLPEDKYNLVRGMRMAKPVGASRNREVVAVTGDGTNDAPALKMADVGFAMGITGTDVAKEASDIILMDDNFTSIVKAVMWGRTVFDNICKFLQFQLTVNLVALVISFTSACVLNDSPLRAVQMLWVNMVMDTLASVALSSENPSEDVLERLPVGSASNIVTKDMFSLIVGMAFYMLVVLLTVQYYGPKMFRMS</sequence>
<dbReference type="Proteomes" id="UP000678499">
    <property type="component" value="Unassembled WGS sequence"/>
</dbReference>
<organism evidence="9">
    <name type="scientific">Notodromas monacha</name>
    <dbReference type="NCBI Taxonomy" id="399045"/>
    <lineage>
        <taxon>Eukaryota</taxon>
        <taxon>Metazoa</taxon>
        <taxon>Ecdysozoa</taxon>
        <taxon>Arthropoda</taxon>
        <taxon>Crustacea</taxon>
        <taxon>Oligostraca</taxon>
        <taxon>Ostracoda</taxon>
        <taxon>Podocopa</taxon>
        <taxon>Podocopida</taxon>
        <taxon>Cypridocopina</taxon>
        <taxon>Cypridoidea</taxon>
        <taxon>Cyprididae</taxon>
        <taxon>Notodromas</taxon>
    </lineage>
</organism>
<dbReference type="GO" id="GO:0016887">
    <property type="term" value="F:ATP hydrolysis activity"/>
    <property type="evidence" value="ECO:0007669"/>
    <property type="project" value="InterPro"/>
</dbReference>
<dbReference type="Pfam" id="PF00689">
    <property type="entry name" value="Cation_ATPase_C"/>
    <property type="match status" value="1"/>
</dbReference>
<protein>
    <recommendedName>
        <fullName evidence="8">Cation-transporting P-type ATPase C-terminal domain-containing protein</fullName>
    </recommendedName>
</protein>
<dbReference type="EMBL" id="CAJPEX010006644">
    <property type="protein sequence ID" value="CAG0924145.1"/>
    <property type="molecule type" value="Genomic_DNA"/>
</dbReference>
<dbReference type="InterPro" id="IPR006068">
    <property type="entry name" value="ATPase_P-typ_cation-transptr_C"/>
</dbReference>
<dbReference type="EMBL" id="OA888681">
    <property type="protein sequence ID" value="CAD7283993.1"/>
    <property type="molecule type" value="Genomic_DNA"/>
</dbReference>
<dbReference type="Gene3D" id="1.20.1110.10">
    <property type="entry name" value="Calcium-transporting ATPase, transmembrane domain"/>
    <property type="match status" value="1"/>
</dbReference>
<evidence type="ECO:0000256" key="6">
    <source>
        <dbReference type="ARBA" id="ARBA00023136"/>
    </source>
</evidence>
<dbReference type="OrthoDB" id="116380at2759"/>
<dbReference type="SUPFAM" id="SSF56784">
    <property type="entry name" value="HAD-like"/>
    <property type="match status" value="1"/>
</dbReference>
<dbReference type="GO" id="GO:0005886">
    <property type="term" value="C:plasma membrane"/>
    <property type="evidence" value="ECO:0007669"/>
    <property type="project" value="TreeGrafter"/>
</dbReference>
<evidence type="ECO:0000313" key="10">
    <source>
        <dbReference type="Proteomes" id="UP000678499"/>
    </source>
</evidence>
<dbReference type="PRINTS" id="PR00119">
    <property type="entry name" value="CATATPASE"/>
</dbReference>
<dbReference type="AlphaFoldDB" id="A0A7R9GJX7"/>
<keyword evidence="3" id="KW-0479">Metal-binding</keyword>
<evidence type="ECO:0000256" key="4">
    <source>
        <dbReference type="ARBA" id="ARBA00022842"/>
    </source>
</evidence>
<dbReference type="Gene3D" id="3.40.1110.10">
    <property type="entry name" value="Calcium-transporting ATPase, cytoplasmic domain N"/>
    <property type="match status" value="1"/>
</dbReference>
<proteinExistence type="predicted"/>
<keyword evidence="4" id="KW-0460">Magnesium</keyword>
<name>A0A7R9GJX7_9CRUS</name>
<keyword evidence="10" id="KW-1185">Reference proteome</keyword>
<dbReference type="Pfam" id="PF13246">
    <property type="entry name" value="Cation_ATPase"/>
    <property type="match status" value="1"/>
</dbReference>
<feature type="domain" description="Cation-transporting P-type ATPase C-terminal" evidence="8">
    <location>
        <begin position="450"/>
        <end position="523"/>
    </location>
</feature>
<reference evidence="9" key="1">
    <citation type="submission" date="2020-11" db="EMBL/GenBank/DDBJ databases">
        <authorList>
            <person name="Tran Van P."/>
        </authorList>
    </citation>
    <scope>NUCLEOTIDE SEQUENCE</scope>
</reference>
<dbReference type="GO" id="GO:0005388">
    <property type="term" value="F:P-type calcium transporter activity"/>
    <property type="evidence" value="ECO:0007669"/>
    <property type="project" value="TreeGrafter"/>
</dbReference>
<evidence type="ECO:0000256" key="3">
    <source>
        <dbReference type="ARBA" id="ARBA00022723"/>
    </source>
</evidence>
<comment type="subcellular location">
    <subcellularLocation>
        <location evidence="1">Endomembrane system</location>
        <topology evidence="1">Multi-pass membrane protein</topology>
    </subcellularLocation>
</comment>
<gene>
    <name evidence="9" type="ORF">NMOB1V02_LOCUS11601</name>
</gene>
<dbReference type="InterPro" id="IPR023214">
    <property type="entry name" value="HAD_sf"/>
</dbReference>
<dbReference type="GO" id="GO:0051480">
    <property type="term" value="P:regulation of cytosolic calcium ion concentration"/>
    <property type="evidence" value="ECO:0007669"/>
    <property type="project" value="TreeGrafter"/>
</dbReference>
<dbReference type="GO" id="GO:0012505">
    <property type="term" value="C:endomembrane system"/>
    <property type="evidence" value="ECO:0007669"/>
    <property type="project" value="UniProtKB-SubCell"/>
</dbReference>
<evidence type="ECO:0000256" key="1">
    <source>
        <dbReference type="ARBA" id="ARBA00004127"/>
    </source>
</evidence>
<feature type="transmembrane region" description="Helical" evidence="7">
    <location>
        <begin position="16"/>
        <end position="38"/>
    </location>
</feature>
<evidence type="ECO:0000256" key="7">
    <source>
        <dbReference type="SAM" id="Phobius"/>
    </source>
</evidence>
<dbReference type="GO" id="GO:0046872">
    <property type="term" value="F:metal ion binding"/>
    <property type="evidence" value="ECO:0007669"/>
    <property type="project" value="UniProtKB-KW"/>
</dbReference>
<dbReference type="InterPro" id="IPR036412">
    <property type="entry name" value="HAD-like_sf"/>
</dbReference>
<dbReference type="FunFam" id="3.40.50.1000:FF:000193">
    <property type="entry name" value="Plasma membrane calcium-transporting ATPase 2"/>
    <property type="match status" value="1"/>
</dbReference>
<evidence type="ECO:0000256" key="2">
    <source>
        <dbReference type="ARBA" id="ARBA00022692"/>
    </source>
</evidence>
<dbReference type="PANTHER" id="PTHR24093">
    <property type="entry name" value="CATION TRANSPORTING ATPASE"/>
    <property type="match status" value="1"/>
</dbReference>
<evidence type="ECO:0000259" key="8">
    <source>
        <dbReference type="Pfam" id="PF00689"/>
    </source>
</evidence>
<keyword evidence="6 7" id="KW-0472">Membrane</keyword>
<dbReference type="InterPro" id="IPR023299">
    <property type="entry name" value="ATPase_P-typ_cyto_dom_N"/>
</dbReference>
<keyword evidence="2 7" id="KW-0812">Transmembrane</keyword>